<accession>A0AAD5LRG4</accession>
<gene>
    <name evidence="1" type="ORF">P43SY_010803</name>
</gene>
<sequence>MSSSISSTANATIAAETKYQGKSSCAELEIVVTTSSSAVGCVDGGWGCRDGVHVRRFSLEETFARVLASVVRHELLQPELPSEMENYSRLQALE</sequence>
<comment type="caution">
    <text evidence="1">The sequence shown here is derived from an EMBL/GenBank/DDBJ whole genome shotgun (WGS) entry which is preliminary data.</text>
</comment>
<dbReference type="Proteomes" id="UP001209570">
    <property type="component" value="Unassembled WGS sequence"/>
</dbReference>
<evidence type="ECO:0000313" key="1">
    <source>
        <dbReference type="EMBL" id="KAJ0391369.1"/>
    </source>
</evidence>
<proteinExistence type="predicted"/>
<dbReference type="AlphaFoldDB" id="A0AAD5LRG4"/>
<keyword evidence="2" id="KW-1185">Reference proteome</keyword>
<name>A0AAD5LRG4_PYTIN</name>
<reference evidence="1" key="1">
    <citation type="submission" date="2021-12" db="EMBL/GenBank/DDBJ databases">
        <title>Prjna785345.</title>
        <authorList>
            <person name="Rujirawat T."/>
            <person name="Krajaejun T."/>
        </authorList>
    </citation>
    <scope>NUCLEOTIDE SEQUENCE</scope>
    <source>
        <strain evidence="1">Pi057C3</strain>
    </source>
</reference>
<evidence type="ECO:0000313" key="2">
    <source>
        <dbReference type="Proteomes" id="UP001209570"/>
    </source>
</evidence>
<dbReference type="EMBL" id="JAKCXM010001090">
    <property type="protein sequence ID" value="KAJ0391369.1"/>
    <property type="molecule type" value="Genomic_DNA"/>
</dbReference>
<organism evidence="1 2">
    <name type="scientific">Pythium insidiosum</name>
    <name type="common">Pythiosis disease agent</name>
    <dbReference type="NCBI Taxonomy" id="114742"/>
    <lineage>
        <taxon>Eukaryota</taxon>
        <taxon>Sar</taxon>
        <taxon>Stramenopiles</taxon>
        <taxon>Oomycota</taxon>
        <taxon>Peronosporomycetes</taxon>
        <taxon>Pythiales</taxon>
        <taxon>Pythiaceae</taxon>
        <taxon>Pythium</taxon>
    </lineage>
</organism>
<protein>
    <submittedName>
        <fullName evidence="1">Uncharacterized protein</fullName>
    </submittedName>
</protein>